<feature type="compositionally biased region" description="Basic and acidic residues" evidence="1">
    <location>
        <begin position="47"/>
        <end position="59"/>
    </location>
</feature>
<feature type="compositionally biased region" description="Basic residues" evidence="1">
    <location>
        <begin position="94"/>
        <end position="107"/>
    </location>
</feature>
<feature type="compositionally biased region" description="Polar residues" evidence="1">
    <location>
        <begin position="142"/>
        <end position="163"/>
    </location>
</feature>
<accession>U6MAT3</accession>
<name>U6MAT3_EIMMA</name>
<proteinExistence type="predicted"/>
<feature type="region of interest" description="Disordered" evidence="1">
    <location>
        <begin position="34"/>
        <end position="295"/>
    </location>
</feature>
<dbReference type="GeneID" id="25334980"/>
<evidence type="ECO:0000256" key="1">
    <source>
        <dbReference type="SAM" id="MobiDB-lite"/>
    </source>
</evidence>
<evidence type="ECO:0000313" key="3">
    <source>
        <dbReference type="Proteomes" id="UP000030763"/>
    </source>
</evidence>
<dbReference type="VEuPathDB" id="ToxoDB:EMWEY_00009940"/>
<feature type="compositionally biased region" description="Basic and acidic residues" evidence="1">
    <location>
        <begin position="255"/>
        <end position="269"/>
    </location>
</feature>
<protein>
    <submittedName>
        <fullName evidence="2">Uncharacterized protein</fullName>
    </submittedName>
</protein>
<feature type="compositionally biased region" description="Basic and acidic residues" evidence="1">
    <location>
        <begin position="225"/>
        <end position="236"/>
    </location>
</feature>
<gene>
    <name evidence="2" type="ORF">EMWEY_00009940</name>
</gene>
<dbReference type="EMBL" id="HG722056">
    <property type="protein sequence ID" value="CDJ61332.1"/>
    <property type="molecule type" value="Genomic_DNA"/>
</dbReference>
<feature type="compositionally biased region" description="Basic and acidic residues" evidence="1">
    <location>
        <begin position="108"/>
        <end position="134"/>
    </location>
</feature>
<keyword evidence="3" id="KW-1185">Reference proteome</keyword>
<evidence type="ECO:0000313" key="2">
    <source>
        <dbReference type="EMBL" id="CDJ61332.1"/>
    </source>
</evidence>
<dbReference type="RefSeq" id="XP_013337982.1">
    <property type="nucleotide sequence ID" value="XM_013482528.1"/>
</dbReference>
<feature type="compositionally biased region" description="Basic residues" evidence="1">
    <location>
        <begin position="182"/>
        <end position="194"/>
    </location>
</feature>
<dbReference type="AlphaFoldDB" id="U6MAT3"/>
<dbReference type="Proteomes" id="UP000030763">
    <property type="component" value="Unassembled WGS sequence"/>
</dbReference>
<reference evidence="2" key="1">
    <citation type="submission" date="2013-10" db="EMBL/GenBank/DDBJ databases">
        <title>Genomic analysis of the causative agents of coccidiosis in chickens.</title>
        <authorList>
            <person name="Reid A.J."/>
            <person name="Blake D."/>
            <person name="Billington K."/>
            <person name="Browne H."/>
            <person name="Dunn M."/>
            <person name="Hung S."/>
            <person name="Kawahara F."/>
            <person name="Miranda-Saavedra D."/>
            <person name="Mourier T."/>
            <person name="Nagra H."/>
            <person name="Otto T.D."/>
            <person name="Rawlings N."/>
            <person name="Sanchez A."/>
            <person name="Sanders M."/>
            <person name="Subramaniam C."/>
            <person name="Tay Y."/>
            <person name="Dear P."/>
            <person name="Doerig C."/>
            <person name="Gruber A."/>
            <person name="Parkinson J."/>
            <person name="Shirley M."/>
            <person name="Wan K.L."/>
            <person name="Berriman M."/>
            <person name="Tomley F."/>
            <person name="Pain A."/>
        </authorList>
    </citation>
    <scope>NUCLEOTIDE SEQUENCE [LARGE SCALE GENOMIC DNA]</scope>
    <source>
        <strain evidence="2">Weybridge</strain>
    </source>
</reference>
<feature type="compositionally biased region" description="Basic residues" evidence="1">
    <location>
        <begin position="237"/>
        <end position="249"/>
    </location>
</feature>
<sequence length="295" mass="32627">MISDKHELVVHRVRMKLDAYAARRGIAPAAVWKEAVSRTSAQLPHLRQREAGRGRRESSEAQGQYPKASASSEKESAPLHRGESPSRSISPQKEHRRHTQQNRHREGHRQGSREASKADEQRSGQHGKSHDHADASAPSHIETGSPTKSAATAAKPNNRSRSPTSKHREESARADGTSQRRTPSKTREKGKRKGSVSPASNDQREEGEQANHPIESTPPEAVPTHGEDKTREEAKAQRTKPKPSRRRRQQPNEQPDDKGTPADAGEFKSVKKISKGILSRAGTLFRKQGTKKTGE</sequence>
<organism evidence="2 3">
    <name type="scientific">Eimeria maxima</name>
    <name type="common">Coccidian parasite</name>
    <dbReference type="NCBI Taxonomy" id="5804"/>
    <lineage>
        <taxon>Eukaryota</taxon>
        <taxon>Sar</taxon>
        <taxon>Alveolata</taxon>
        <taxon>Apicomplexa</taxon>
        <taxon>Conoidasida</taxon>
        <taxon>Coccidia</taxon>
        <taxon>Eucoccidiorida</taxon>
        <taxon>Eimeriorina</taxon>
        <taxon>Eimeriidae</taxon>
        <taxon>Eimeria</taxon>
    </lineage>
</organism>
<reference evidence="2" key="2">
    <citation type="submission" date="2013-10" db="EMBL/GenBank/DDBJ databases">
        <authorList>
            <person name="Aslett M."/>
        </authorList>
    </citation>
    <scope>NUCLEOTIDE SEQUENCE [LARGE SCALE GENOMIC DNA]</scope>
    <source>
        <strain evidence="2">Weybridge</strain>
    </source>
</reference>
<feature type="compositionally biased region" description="Basic and acidic residues" evidence="1">
    <location>
        <begin position="72"/>
        <end position="84"/>
    </location>
</feature>